<evidence type="ECO:0000313" key="9">
    <source>
        <dbReference type="EMBL" id="SDW39644.1"/>
    </source>
</evidence>
<organism evidence="9 10">
    <name type="scientific">Marinococcus luteus</name>
    <dbReference type="NCBI Taxonomy" id="1122204"/>
    <lineage>
        <taxon>Bacteria</taxon>
        <taxon>Bacillati</taxon>
        <taxon>Bacillota</taxon>
        <taxon>Bacilli</taxon>
        <taxon>Bacillales</taxon>
        <taxon>Bacillaceae</taxon>
        <taxon>Marinococcus</taxon>
    </lineage>
</organism>
<comment type="subcellular location">
    <subcellularLocation>
        <location evidence="1">Cell envelope</location>
    </subcellularLocation>
</comment>
<reference evidence="9 10" key="1">
    <citation type="submission" date="2016-10" db="EMBL/GenBank/DDBJ databases">
        <authorList>
            <person name="de Groot N.N."/>
        </authorList>
    </citation>
    <scope>NUCLEOTIDE SEQUENCE [LARGE SCALE GENOMIC DNA]</scope>
    <source>
        <strain evidence="9 10">DSM 23126</strain>
    </source>
</reference>
<feature type="compositionally biased region" description="Polar residues" evidence="5">
    <location>
        <begin position="111"/>
        <end position="123"/>
    </location>
</feature>
<proteinExistence type="predicted"/>
<evidence type="ECO:0000256" key="5">
    <source>
        <dbReference type="SAM" id="MobiDB-lite"/>
    </source>
</evidence>
<evidence type="ECO:0000259" key="8">
    <source>
        <dbReference type="Pfam" id="PF04234"/>
    </source>
</evidence>
<keyword evidence="6" id="KW-0472">Membrane</keyword>
<dbReference type="Pfam" id="PF04234">
    <property type="entry name" value="CopC"/>
    <property type="match status" value="1"/>
</dbReference>
<dbReference type="InterPro" id="IPR014755">
    <property type="entry name" value="Cu-Rt/internalin_Ig-like"/>
</dbReference>
<keyword evidence="6" id="KW-1133">Transmembrane helix</keyword>
<dbReference type="GO" id="GO:0042597">
    <property type="term" value="C:periplasmic space"/>
    <property type="evidence" value="ECO:0007669"/>
    <property type="project" value="InterPro"/>
</dbReference>
<evidence type="ECO:0000256" key="7">
    <source>
        <dbReference type="SAM" id="SignalP"/>
    </source>
</evidence>
<dbReference type="AlphaFoldDB" id="A0A1H2T8M9"/>
<keyword evidence="6" id="KW-0812">Transmembrane</keyword>
<keyword evidence="3 7" id="KW-0732">Signal</keyword>
<dbReference type="STRING" id="1122204.SAMN05421781_1271"/>
<dbReference type="PANTHER" id="PTHR34820:SF4">
    <property type="entry name" value="INNER MEMBRANE PROTEIN YEBZ"/>
    <property type="match status" value="1"/>
</dbReference>
<dbReference type="InterPro" id="IPR014756">
    <property type="entry name" value="Ig_E-set"/>
</dbReference>
<dbReference type="GO" id="GO:0046688">
    <property type="term" value="P:response to copper ion"/>
    <property type="evidence" value="ECO:0007669"/>
    <property type="project" value="InterPro"/>
</dbReference>
<protein>
    <submittedName>
        <fullName evidence="9">Copper-binding protein CopC (Methionine-rich)</fullName>
    </submittedName>
</protein>
<dbReference type="SUPFAM" id="SSF81296">
    <property type="entry name" value="E set domains"/>
    <property type="match status" value="1"/>
</dbReference>
<dbReference type="Proteomes" id="UP000199488">
    <property type="component" value="Unassembled WGS sequence"/>
</dbReference>
<feature type="compositionally biased region" description="Basic and acidic residues" evidence="5">
    <location>
        <begin position="124"/>
        <end position="148"/>
    </location>
</feature>
<evidence type="ECO:0000256" key="6">
    <source>
        <dbReference type="SAM" id="Phobius"/>
    </source>
</evidence>
<keyword evidence="4" id="KW-0186">Copper</keyword>
<evidence type="ECO:0000256" key="3">
    <source>
        <dbReference type="ARBA" id="ARBA00022729"/>
    </source>
</evidence>
<sequence>MKYRIFGLLAVLFFIASPYQAVAAPTLESSSPEDGDSVLEVPERLELTFDTEIDRVEDMYLLVETGDEIEMSDPEISDDGRTVVSYMETVLENGNYVLNYSVTGADGETVQGGTNFSLNSNQPFEERQQELEERSGESSLSDADREAAEEAEEAGPNIPGMVAMGVLGLAIVSAFTIILWKNREHKK</sequence>
<feature type="transmembrane region" description="Helical" evidence="6">
    <location>
        <begin position="161"/>
        <end position="180"/>
    </location>
</feature>
<feature type="signal peptide" evidence="7">
    <location>
        <begin position="1"/>
        <end position="23"/>
    </location>
</feature>
<dbReference type="EMBL" id="FNNC01000002">
    <property type="protein sequence ID" value="SDW39644.1"/>
    <property type="molecule type" value="Genomic_DNA"/>
</dbReference>
<evidence type="ECO:0000256" key="1">
    <source>
        <dbReference type="ARBA" id="ARBA00004196"/>
    </source>
</evidence>
<evidence type="ECO:0000256" key="4">
    <source>
        <dbReference type="ARBA" id="ARBA00023008"/>
    </source>
</evidence>
<dbReference type="InterPro" id="IPR032694">
    <property type="entry name" value="CopC/D"/>
</dbReference>
<dbReference type="GO" id="GO:0030313">
    <property type="term" value="C:cell envelope"/>
    <property type="evidence" value="ECO:0007669"/>
    <property type="project" value="UniProtKB-SubCell"/>
</dbReference>
<keyword evidence="2" id="KW-0479">Metal-binding</keyword>
<dbReference type="Gene3D" id="2.60.40.1220">
    <property type="match status" value="1"/>
</dbReference>
<name>A0A1H2T8M9_9BACI</name>
<dbReference type="GO" id="GO:0005507">
    <property type="term" value="F:copper ion binding"/>
    <property type="evidence" value="ECO:0007669"/>
    <property type="project" value="InterPro"/>
</dbReference>
<dbReference type="PANTHER" id="PTHR34820">
    <property type="entry name" value="INNER MEMBRANE PROTEIN YEBZ"/>
    <property type="match status" value="1"/>
</dbReference>
<gene>
    <name evidence="9" type="ORF">SAMN05421781_1271</name>
</gene>
<dbReference type="InterPro" id="IPR007348">
    <property type="entry name" value="CopC_dom"/>
</dbReference>
<feature type="region of interest" description="Disordered" evidence="5">
    <location>
        <begin position="111"/>
        <end position="159"/>
    </location>
</feature>
<dbReference type="OrthoDB" id="2967594at2"/>
<evidence type="ECO:0000313" key="10">
    <source>
        <dbReference type="Proteomes" id="UP000199488"/>
    </source>
</evidence>
<accession>A0A1H2T8M9</accession>
<keyword evidence="10" id="KW-1185">Reference proteome</keyword>
<feature type="chain" id="PRO_5011656113" evidence="7">
    <location>
        <begin position="24"/>
        <end position="187"/>
    </location>
</feature>
<feature type="domain" description="CopC" evidence="8">
    <location>
        <begin position="26"/>
        <end position="117"/>
    </location>
</feature>
<evidence type="ECO:0000256" key="2">
    <source>
        <dbReference type="ARBA" id="ARBA00022723"/>
    </source>
</evidence>
<dbReference type="GO" id="GO:0005886">
    <property type="term" value="C:plasma membrane"/>
    <property type="evidence" value="ECO:0007669"/>
    <property type="project" value="TreeGrafter"/>
</dbReference>
<dbReference type="RefSeq" id="WP_091612605.1">
    <property type="nucleotide sequence ID" value="NZ_FNNC01000002.1"/>
</dbReference>
<dbReference type="GO" id="GO:0006825">
    <property type="term" value="P:copper ion transport"/>
    <property type="evidence" value="ECO:0007669"/>
    <property type="project" value="InterPro"/>
</dbReference>